<reference evidence="1 2" key="1">
    <citation type="submission" date="2019-04" db="EMBL/GenBank/DDBJ databases">
        <authorList>
            <person name="Li Y."/>
            <person name="Wang J."/>
        </authorList>
    </citation>
    <scope>NUCLEOTIDE SEQUENCE [LARGE SCALE GENOMIC DNA]</scope>
    <source>
        <strain evidence="1 2">DSM 14668</strain>
    </source>
</reference>
<name>A0A4U1J0A0_9BACT</name>
<sequence>MSGLYARPEARVVVVDVLRHVDLEPGPGKGPWIRAGLTTAALAGASTAFTAASHGDLWYVFAAPIFMGIRGFLQAREQSPRGRRVAMRIEPWGFVLDPEGTEDVLPWPRISNLRHRTVLLSEQNTVDMFFVEVDGETHRAVCPVSAPLAVLPVAFPGYVAAAKRPVALDLEGAMSIEGTRATFAELLTRARRTLESPDGAAQLGMPAAGYRGVASRAAGHETAAILRGALTGHRRAVDEGPLAAMLAAMLGTRELLPEVLTLCMSPSPLVAAVGKAAALRLGAAPMQPGAVEEVLPFLPEDEVRAIERFAQGEDGG</sequence>
<accession>A0A4U1J0A0</accession>
<dbReference type="EMBL" id="SSMQ01000048">
    <property type="protein sequence ID" value="TKD00336.1"/>
    <property type="molecule type" value="Genomic_DNA"/>
</dbReference>
<dbReference type="OrthoDB" id="9822127at2"/>
<dbReference type="RefSeq" id="WP_136933452.1">
    <property type="nucleotide sequence ID" value="NZ_SSMQ01000048.1"/>
</dbReference>
<dbReference type="Proteomes" id="UP000309215">
    <property type="component" value="Unassembled WGS sequence"/>
</dbReference>
<proteinExistence type="predicted"/>
<keyword evidence="2" id="KW-1185">Reference proteome</keyword>
<evidence type="ECO:0000313" key="2">
    <source>
        <dbReference type="Proteomes" id="UP000309215"/>
    </source>
</evidence>
<protein>
    <submittedName>
        <fullName evidence="1">Uncharacterized protein</fullName>
    </submittedName>
</protein>
<comment type="caution">
    <text evidence="1">The sequence shown here is derived from an EMBL/GenBank/DDBJ whole genome shotgun (WGS) entry which is preliminary data.</text>
</comment>
<dbReference type="AlphaFoldDB" id="A0A4U1J0A0"/>
<gene>
    <name evidence="1" type="ORF">E8A74_35125</name>
</gene>
<evidence type="ECO:0000313" key="1">
    <source>
        <dbReference type="EMBL" id="TKD00336.1"/>
    </source>
</evidence>
<organism evidence="1 2">
    <name type="scientific">Polyangium fumosum</name>
    <dbReference type="NCBI Taxonomy" id="889272"/>
    <lineage>
        <taxon>Bacteria</taxon>
        <taxon>Pseudomonadati</taxon>
        <taxon>Myxococcota</taxon>
        <taxon>Polyangia</taxon>
        <taxon>Polyangiales</taxon>
        <taxon>Polyangiaceae</taxon>
        <taxon>Polyangium</taxon>
    </lineage>
</organism>